<evidence type="ECO:0000313" key="1">
    <source>
        <dbReference type="EMBL" id="MSU09367.1"/>
    </source>
</evidence>
<dbReference type="EMBL" id="VUNR01000022">
    <property type="protein sequence ID" value="MSU09367.1"/>
    <property type="molecule type" value="Genomic_DNA"/>
</dbReference>
<organism evidence="1 2">
    <name type="scientific">Anaerovibrio slackiae</name>
    <dbReference type="NCBI Taxonomy" id="2652309"/>
    <lineage>
        <taxon>Bacteria</taxon>
        <taxon>Bacillati</taxon>
        <taxon>Bacillota</taxon>
        <taxon>Negativicutes</taxon>
        <taxon>Selenomonadales</taxon>
        <taxon>Selenomonadaceae</taxon>
        <taxon>Anaerovibrio</taxon>
    </lineage>
</organism>
<dbReference type="GO" id="GO:0016740">
    <property type="term" value="F:transferase activity"/>
    <property type="evidence" value="ECO:0007669"/>
    <property type="project" value="UniProtKB-KW"/>
</dbReference>
<sequence>MKKLDNFSNCLQVLKRADFVMATQDEIYRTGVIGQFNLTFELAWKAVGEALRLHGVEGAATGSPREILQLAYRHGFINDEAVWLMMLKKRNMAAHMYDEDKVDEMLLLIRDSFIAAFVVLEKELLNKMNEL</sequence>
<comment type="caution">
    <text evidence="1">The sequence shown here is derived from an EMBL/GenBank/DDBJ whole genome shotgun (WGS) entry which is preliminary data.</text>
</comment>
<dbReference type="GeneID" id="96779308"/>
<dbReference type="Pfam" id="PF08780">
    <property type="entry name" value="NTase_sub_bind"/>
    <property type="match status" value="1"/>
</dbReference>
<proteinExistence type="predicted"/>
<dbReference type="SUPFAM" id="SSF81593">
    <property type="entry name" value="Nucleotidyltransferase substrate binding subunit/domain"/>
    <property type="match status" value="1"/>
</dbReference>
<dbReference type="NCBIfam" id="TIGR01987">
    <property type="entry name" value="HI0074"/>
    <property type="match status" value="1"/>
</dbReference>
<reference evidence="1 2" key="1">
    <citation type="submission" date="2019-08" db="EMBL/GenBank/DDBJ databases">
        <title>In-depth cultivation of the pig gut microbiome towards novel bacterial diversity and tailored functional studies.</title>
        <authorList>
            <person name="Wylensek D."/>
            <person name="Hitch T.C.A."/>
            <person name="Clavel T."/>
        </authorList>
    </citation>
    <scope>NUCLEOTIDE SEQUENCE [LARGE SCALE GENOMIC DNA]</scope>
    <source>
        <strain evidence="1 2">WCA-693-APC-5D-A</strain>
    </source>
</reference>
<dbReference type="Proteomes" id="UP000433181">
    <property type="component" value="Unassembled WGS sequence"/>
</dbReference>
<dbReference type="InterPro" id="IPR010235">
    <property type="entry name" value="HepT"/>
</dbReference>
<dbReference type="RefSeq" id="WP_154407539.1">
    <property type="nucleotide sequence ID" value="NZ_VUNR01000022.1"/>
</dbReference>
<evidence type="ECO:0000313" key="2">
    <source>
        <dbReference type="Proteomes" id="UP000433181"/>
    </source>
</evidence>
<gene>
    <name evidence="1" type="ORF">FYJ84_10255</name>
</gene>
<dbReference type="Gene3D" id="1.20.120.330">
    <property type="entry name" value="Nucleotidyltransferases domain 2"/>
    <property type="match status" value="1"/>
</dbReference>
<protein>
    <submittedName>
        <fullName evidence="1">Nucleotidyltransferase</fullName>
    </submittedName>
</protein>
<keyword evidence="2" id="KW-1185">Reference proteome</keyword>
<keyword evidence="1" id="KW-0808">Transferase</keyword>
<dbReference type="AlphaFoldDB" id="A0A6I2UF62"/>
<name>A0A6I2UF62_9FIRM</name>
<accession>A0A6I2UF62</accession>